<proteinExistence type="predicted"/>
<dbReference type="AlphaFoldDB" id="A0A7E4UZE3"/>
<dbReference type="Proteomes" id="UP000492821">
    <property type="component" value="Unassembled WGS sequence"/>
</dbReference>
<evidence type="ECO:0000256" key="1">
    <source>
        <dbReference type="SAM" id="MobiDB-lite"/>
    </source>
</evidence>
<evidence type="ECO:0000313" key="3">
    <source>
        <dbReference type="WBParaSite" id="Pan_g14337.t1"/>
    </source>
</evidence>
<evidence type="ECO:0000313" key="2">
    <source>
        <dbReference type="Proteomes" id="UP000492821"/>
    </source>
</evidence>
<sequence length="90" mass="9994">MSMARVVTLEDAPSTEEQGHLHGGKAHHCAEGVPQCAKGLRLFTQPPTTGLCQKLDGRRRSQTKHAFPGIITVGRTVLVMDRWYYTVCRC</sequence>
<keyword evidence="2" id="KW-1185">Reference proteome</keyword>
<organism evidence="2 3">
    <name type="scientific">Panagrellus redivivus</name>
    <name type="common">Microworm</name>
    <dbReference type="NCBI Taxonomy" id="6233"/>
    <lineage>
        <taxon>Eukaryota</taxon>
        <taxon>Metazoa</taxon>
        <taxon>Ecdysozoa</taxon>
        <taxon>Nematoda</taxon>
        <taxon>Chromadorea</taxon>
        <taxon>Rhabditida</taxon>
        <taxon>Tylenchina</taxon>
        <taxon>Panagrolaimomorpha</taxon>
        <taxon>Panagrolaimoidea</taxon>
        <taxon>Panagrolaimidae</taxon>
        <taxon>Panagrellus</taxon>
    </lineage>
</organism>
<feature type="region of interest" description="Disordered" evidence="1">
    <location>
        <begin position="1"/>
        <end position="26"/>
    </location>
</feature>
<name>A0A7E4UZE3_PANRE</name>
<reference evidence="2" key="1">
    <citation type="journal article" date="2013" name="Genetics">
        <title>The draft genome and transcriptome of Panagrellus redivivus are shaped by the harsh demands of a free-living lifestyle.</title>
        <authorList>
            <person name="Srinivasan J."/>
            <person name="Dillman A.R."/>
            <person name="Macchietto M.G."/>
            <person name="Heikkinen L."/>
            <person name="Lakso M."/>
            <person name="Fracchia K.M."/>
            <person name="Antoshechkin I."/>
            <person name="Mortazavi A."/>
            <person name="Wong G."/>
            <person name="Sternberg P.W."/>
        </authorList>
    </citation>
    <scope>NUCLEOTIDE SEQUENCE [LARGE SCALE GENOMIC DNA]</scope>
    <source>
        <strain evidence="2">MT8872</strain>
    </source>
</reference>
<reference evidence="3" key="2">
    <citation type="submission" date="2020-10" db="UniProtKB">
        <authorList>
            <consortium name="WormBaseParasite"/>
        </authorList>
    </citation>
    <scope>IDENTIFICATION</scope>
</reference>
<dbReference type="WBParaSite" id="Pan_g14337.t1">
    <property type="protein sequence ID" value="Pan_g14337.t1"/>
    <property type="gene ID" value="Pan_g14337"/>
</dbReference>
<protein>
    <submittedName>
        <fullName evidence="3">DDE_Tnp_1 domain-containing protein</fullName>
    </submittedName>
</protein>
<accession>A0A7E4UZE3</accession>